<keyword evidence="3" id="KW-1185">Reference proteome</keyword>
<evidence type="ECO:0000256" key="1">
    <source>
        <dbReference type="SAM" id="Phobius"/>
    </source>
</evidence>
<gene>
    <name evidence="2" type="ORF">Nepgr_026786</name>
</gene>
<feature type="transmembrane region" description="Helical" evidence="1">
    <location>
        <begin position="93"/>
        <end position="116"/>
    </location>
</feature>
<accession>A0AAD3Y0V7</accession>
<proteinExistence type="predicted"/>
<name>A0AAD3Y0V7_NEPGR</name>
<protein>
    <submittedName>
        <fullName evidence="2">Uncharacterized protein</fullName>
    </submittedName>
</protein>
<feature type="transmembrane region" description="Helical" evidence="1">
    <location>
        <begin position="35"/>
        <end position="56"/>
    </location>
</feature>
<keyword evidence="1" id="KW-0472">Membrane</keyword>
<organism evidence="2 3">
    <name type="scientific">Nepenthes gracilis</name>
    <name type="common">Slender pitcher plant</name>
    <dbReference type="NCBI Taxonomy" id="150966"/>
    <lineage>
        <taxon>Eukaryota</taxon>
        <taxon>Viridiplantae</taxon>
        <taxon>Streptophyta</taxon>
        <taxon>Embryophyta</taxon>
        <taxon>Tracheophyta</taxon>
        <taxon>Spermatophyta</taxon>
        <taxon>Magnoliopsida</taxon>
        <taxon>eudicotyledons</taxon>
        <taxon>Gunneridae</taxon>
        <taxon>Pentapetalae</taxon>
        <taxon>Caryophyllales</taxon>
        <taxon>Nepenthaceae</taxon>
        <taxon>Nepenthes</taxon>
    </lineage>
</organism>
<dbReference type="EMBL" id="BSYO01000028">
    <property type="protein sequence ID" value="GMH24943.1"/>
    <property type="molecule type" value="Genomic_DNA"/>
</dbReference>
<evidence type="ECO:0000313" key="3">
    <source>
        <dbReference type="Proteomes" id="UP001279734"/>
    </source>
</evidence>
<keyword evidence="1" id="KW-0812">Transmembrane</keyword>
<sequence length="126" mass="13477">MGQETNSPGSDRDGESAAAATKCSKVLDSIQKRGAAFYVVLVVWLGAFGSLCYGTAHFMKMAKAAEEDDRAVCFSPSDGHVEGRQCADVYGGLATACAVLLFLLFLCLCVLLRFVLRKKTADEEEG</sequence>
<keyword evidence="1" id="KW-1133">Transmembrane helix</keyword>
<reference evidence="2" key="1">
    <citation type="submission" date="2023-05" db="EMBL/GenBank/DDBJ databases">
        <title>Nepenthes gracilis genome sequencing.</title>
        <authorList>
            <person name="Fukushima K."/>
        </authorList>
    </citation>
    <scope>NUCLEOTIDE SEQUENCE</scope>
    <source>
        <strain evidence="2">SING2019-196</strain>
    </source>
</reference>
<dbReference type="AlphaFoldDB" id="A0AAD3Y0V7"/>
<evidence type="ECO:0000313" key="2">
    <source>
        <dbReference type="EMBL" id="GMH24943.1"/>
    </source>
</evidence>
<dbReference type="Proteomes" id="UP001279734">
    <property type="component" value="Unassembled WGS sequence"/>
</dbReference>
<comment type="caution">
    <text evidence="2">The sequence shown here is derived from an EMBL/GenBank/DDBJ whole genome shotgun (WGS) entry which is preliminary data.</text>
</comment>